<dbReference type="EMBL" id="NAJL01000079">
    <property type="protein sequence ID" value="TKA22265.1"/>
    <property type="molecule type" value="Genomic_DNA"/>
</dbReference>
<keyword evidence="4" id="KW-1185">Reference proteome</keyword>
<dbReference type="InterPro" id="IPR001247">
    <property type="entry name" value="ExoRNase_PH_dom1"/>
</dbReference>
<dbReference type="AlphaFoldDB" id="A0A4U0TKV6"/>
<dbReference type="PANTHER" id="PTHR21166:SF2">
    <property type="entry name" value="CELL DIVISION CONTROL PROTEIN 24 OB DOMAIN-CONTAINING PROTEIN-RELATED"/>
    <property type="match status" value="1"/>
</dbReference>
<gene>
    <name evidence="3" type="ORF">B0A50_08227</name>
</gene>
<dbReference type="InterPro" id="IPR020568">
    <property type="entry name" value="Ribosomal_Su5_D2-typ_SF"/>
</dbReference>
<accession>A0A4U0TKV6</accession>
<dbReference type="InterPro" id="IPR012340">
    <property type="entry name" value="NA-bd_OB-fold"/>
</dbReference>
<dbReference type="SUPFAM" id="SSF55666">
    <property type="entry name" value="Ribonuclease PH domain 2-like"/>
    <property type="match status" value="1"/>
</dbReference>
<protein>
    <recommendedName>
        <fullName evidence="2">Exoribonuclease phosphorolytic domain-containing protein</fullName>
    </recommendedName>
</protein>
<dbReference type="GO" id="GO:0000176">
    <property type="term" value="C:nuclear exosome (RNase complex)"/>
    <property type="evidence" value="ECO:0007669"/>
    <property type="project" value="UniProtKB-ARBA"/>
</dbReference>
<dbReference type="PANTHER" id="PTHR21166">
    <property type="entry name" value="CELL DIVISION CONTROL PROTEIN 24 OB DOMAIN-CONTAINING PROTEIN-RELATED"/>
    <property type="match status" value="1"/>
</dbReference>
<evidence type="ECO:0000313" key="3">
    <source>
        <dbReference type="EMBL" id="TKA22265.1"/>
    </source>
</evidence>
<dbReference type="InterPro" id="IPR027408">
    <property type="entry name" value="PNPase/RNase_PH_dom_sf"/>
</dbReference>
<organism evidence="3 4">
    <name type="scientific">Salinomyces thailandicus</name>
    <dbReference type="NCBI Taxonomy" id="706561"/>
    <lineage>
        <taxon>Eukaryota</taxon>
        <taxon>Fungi</taxon>
        <taxon>Dikarya</taxon>
        <taxon>Ascomycota</taxon>
        <taxon>Pezizomycotina</taxon>
        <taxon>Dothideomycetes</taxon>
        <taxon>Dothideomycetidae</taxon>
        <taxon>Mycosphaerellales</taxon>
        <taxon>Teratosphaeriaceae</taxon>
        <taxon>Salinomyces</taxon>
    </lineage>
</organism>
<reference evidence="3 4" key="1">
    <citation type="submission" date="2017-03" db="EMBL/GenBank/DDBJ databases">
        <title>Genomes of endolithic fungi from Antarctica.</title>
        <authorList>
            <person name="Coleine C."/>
            <person name="Masonjones S."/>
            <person name="Stajich J.E."/>
        </authorList>
    </citation>
    <scope>NUCLEOTIDE SEQUENCE [LARGE SCALE GENOMIC DNA]</scope>
    <source>
        <strain evidence="3 4">CCFEE 6315</strain>
    </source>
</reference>
<evidence type="ECO:0000259" key="2">
    <source>
        <dbReference type="Pfam" id="PF01138"/>
    </source>
</evidence>
<dbReference type="Gene3D" id="2.40.50.140">
    <property type="entry name" value="Nucleic acid-binding proteins"/>
    <property type="match status" value="2"/>
</dbReference>
<comment type="caution">
    <text evidence="3">The sequence shown here is derived from an EMBL/GenBank/DDBJ whole genome shotgun (WGS) entry which is preliminary data.</text>
</comment>
<dbReference type="Gene3D" id="3.30.230.70">
    <property type="entry name" value="GHMP Kinase, N-terminal domain"/>
    <property type="match status" value="1"/>
</dbReference>
<dbReference type="InterPro" id="IPR036345">
    <property type="entry name" value="ExoRNase_PH_dom2_sf"/>
</dbReference>
<proteinExistence type="predicted"/>
<feature type="domain" description="Exoribonuclease phosphorolytic" evidence="2">
    <location>
        <begin position="4"/>
        <end position="129"/>
    </location>
</feature>
<dbReference type="GO" id="GO:0003697">
    <property type="term" value="F:single-stranded DNA binding"/>
    <property type="evidence" value="ECO:0007669"/>
    <property type="project" value="TreeGrafter"/>
</dbReference>
<name>A0A4U0TKV6_9PEZI</name>
<dbReference type="SUPFAM" id="SSF50249">
    <property type="entry name" value="Nucleic acid-binding proteins"/>
    <property type="match status" value="2"/>
</dbReference>
<evidence type="ECO:0000313" key="4">
    <source>
        <dbReference type="Proteomes" id="UP000308549"/>
    </source>
</evidence>
<dbReference type="CDD" id="cd11372">
    <property type="entry name" value="RNase_PH_RRP46"/>
    <property type="match status" value="1"/>
</dbReference>
<evidence type="ECO:0000256" key="1">
    <source>
        <dbReference type="SAM" id="MobiDB-lite"/>
    </source>
</evidence>
<dbReference type="OrthoDB" id="3248508at2759"/>
<dbReference type="InterPro" id="IPR052469">
    <property type="entry name" value="MEIOB"/>
</dbReference>
<dbReference type="GO" id="GO:0000712">
    <property type="term" value="P:resolution of meiotic recombination intermediates"/>
    <property type="evidence" value="ECO:0007669"/>
    <property type="project" value="TreeGrafter"/>
</dbReference>
<dbReference type="Pfam" id="PF01138">
    <property type="entry name" value="RNase_PH"/>
    <property type="match status" value="1"/>
</dbReference>
<feature type="region of interest" description="Disordered" evidence="1">
    <location>
        <begin position="276"/>
        <end position="317"/>
    </location>
</feature>
<dbReference type="GO" id="GO:0008310">
    <property type="term" value="F:single-stranded DNA 3'-5' DNA exonuclease activity"/>
    <property type="evidence" value="ECO:0007669"/>
    <property type="project" value="TreeGrafter"/>
</dbReference>
<dbReference type="Proteomes" id="UP000308549">
    <property type="component" value="Unassembled WGS sequence"/>
</dbReference>
<dbReference type="SUPFAM" id="SSF54211">
    <property type="entry name" value="Ribosomal protein S5 domain 2-like"/>
    <property type="match status" value="1"/>
</dbReference>
<sequence length="790" mass="86288">MGPEIKHHVLARADGSATFTSKLYSILAAANGPVEVQRRDELPEEAAIEVNIRPASGVGGPRERWLESVVSEVLRSVLFVYMHPRTLVQVTLQITKIPSLPFKGAVQDVALLPSLVNAAFLALVDGGLPLQSTVAAALVVVDGEGRSAVDTDEKAVVACQSVHALAFNQHAEMLLNQSSGNFGFAQWEDAAEQAERTCLDAMAPLGVDEQMANGAAEGTSWLRRELEEKAKEAFGPIWQQGALVSWLPRRYFDRACAFCDYALQAPRSLRDGNATIGMGSTGNRETSIQAFFPPTPNSSPVKRTPLPSSDAPLGDGFTAEEKNEALRPQPAEPWQPLVDYEDCDIRALDPGPRAVTFMGRVANLFDVANTPKTPRSAKGCVKLCVKDDTGAVTVRVWFASHVPTVKLGSLVSIWTNHISNGQSGSLSSTTAPLFVSLFPERDRNCHLMVHENSDDGTLCTKPLGYRKGQPLTGLMTLQNFIDGGHEIVDAKILVVVKSIGAKKQITRKDETITENINLQVQDDTADATLGLWGSNSSAPLHCIPQQESTMNPEATCARQGWKAGETVLLLQSAGCKLGRTTYLSFSSATIVDVDPDFPDAEWLRRWSLRQRSREAINPPFPEGIFDLNMIKHGPVRCLYTIGDLDEFARAAPGETFQGYLSVLLTEVKLVDNWRRRILFSGECCSIPTYANATTIQCEGCDKDVPLRLNPRVISQVMDETACIGTGKLLFSDLAWRDLFGRVPEELLRLDCDAMKYLSDRLLFCRLTLLFGWTGDESKAGGRICVLGVQS</sequence>